<feature type="compositionally biased region" description="Low complexity" evidence="1">
    <location>
        <begin position="211"/>
        <end position="239"/>
    </location>
</feature>
<dbReference type="RefSeq" id="WP_202239888.1">
    <property type="nucleotide sequence ID" value="NZ_AP018366.1"/>
</dbReference>
<protein>
    <submittedName>
        <fullName evidence="2">Uncharacterized protein</fullName>
    </submittedName>
</protein>
<gene>
    <name evidence="2" type="ORF">RVR_P1108</name>
</gene>
<sequence>MGLFDDDEPSVAPTAAVGLLGGGMAAVAQEAAVIVQAPVGTTLDTIPAPHDPLGDGELSPQEEQEFAACQAGMDNLHRAFWVAGKSLEAMSRGNLHRNSGTPNFAEYVWNKWEIAESQAYRLMAGWRIGEELAALGWRPRESQVRELTDIVSAAGPDAAVAVYDAVARDGGRVTAKALRKVVKQLPPLDSEASPAQVHQIVGQLLHAQRQGGTTAPEASAPAAGSSAGPAGEPASDSGPQQPTRSADMQNLIDSLAALKETAKVLTQAGVRRALAESPEEAGQTVSEIKQVLNQMRAAATVKAPPAG</sequence>
<keyword evidence="2" id="KW-0614">Plasmid</keyword>
<dbReference type="EMBL" id="AP018366">
    <property type="protein sequence ID" value="BBG20724.1"/>
    <property type="molecule type" value="Genomic_DNA"/>
</dbReference>
<keyword evidence="3" id="KW-1185">Reference proteome</keyword>
<feature type="region of interest" description="Disordered" evidence="1">
    <location>
        <begin position="206"/>
        <end position="245"/>
    </location>
</feature>
<geneLocation type="plasmid" evidence="2 3">
    <name>pRVR1</name>
</geneLocation>
<dbReference type="KEGG" id="arev:RVR_P1108"/>
<evidence type="ECO:0000313" key="3">
    <source>
        <dbReference type="Proteomes" id="UP000595703"/>
    </source>
</evidence>
<evidence type="ECO:0000256" key="1">
    <source>
        <dbReference type="SAM" id="MobiDB-lite"/>
    </source>
</evidence>
<reference evidence="2 3" key="1">
    <citation type="journal article" date="2020" name="Sci. Rep.">
        <title>beta-carboline chemical signals induce reveromycin production through a LuxR family regulator in Streptomyces sp. SN-593.</title>
        <authorList>
            <person name="Panthee S."/>
            <person name="Kito N."/>
            <person name="Hayashi T."/>
            <person name="Shimizu T."/>
            <person name="Ishikawa J."/>
            <person name="Hamamoto H."/>
            <person name="Osada H."/>
            <person name="Takahashi S."/>
        </authorList>
    </citation>
    <scope>NUCLEOTIDE SEQUENCE [LARGE SCALE GENOMIC DNA]</scope>
    <source>
        <strain evidence="2 3">SN-593</strain>
        <plasmid evidence="2 3">pRVR1</plasmid>
    </source>
</reference>
<proteinExistence type="predicted"/>
<name>A0A7R6T9P5_9ACTN</name>
<dbReference type="Proteomes" id="UP000595703">
    <property type="component" value="Plasmid pRVR1"/>
</dbReference>
<evidence type="ECO:0000313" key="2">
    <source>
        <dbReference type="EMBL" id="BBG20724.1"/>
    </source>
</evidence>
<organism evidence="2 3">
    <name type="scientific">Actinacidiphila reveromycinica</name>
    <dbReference type="NCBI Taxonomy" id="659352"/>
    <lineage>
        <taxon>Bacteria</taxon>
        <taxon>Bacillati</taxon>
        <taxon>Actinomycetota</taxon>
        <taxon>Actinomycetes</taxon>
        <taxon>Kitasatosporales</taxon>
        <taxon>Streptomycetaceae</taxon>
        <taxon>Actinacidiphila</taxon>
    </lineage>
</organism>
<accession>A0A7R6T9P5</accession>
<dbReference type="AlphaFoldDB" id="A0A7R6T9P5"/>